<dbReference type="Gene3D" id="3.80.10.10">
    <property type="entry name" value="Ribonuclease Inhibitor"/>
    <property type="match status" value="1"/>
</dbReference>
<dbReference type="InterPro" id="IPR032675">
    <property type="entry name" value="LRR_dom_sf"/>
</dbReference>
<dbReference type="AlphaFoldDB" id="A0A5K1JVT3"/>
<reference evidence="1" key="1">
    <citation type="submission" date="2019-10" db="EMBL/GenBank/DDBJ databases">
        <authorList>
            <person name="Nor Muhammad N."/>
        </authorList>
    </citation>
    <scope>NUCLEOTIDE SEQUENCE</scope>
</reference>
<dbReference type="SUPFAM" id="SSF52047">
    <property type="entry name" value="RNI-like"/>
    <property type="match status" value="1"/>
</dbReference>
<accession>A0A5K1JVT3</accession>
<proteinExistence type="predicted"/>
<organism evidence="1">
    <name type="scientific">Ganoderma boninense</name>
    <dbReference type="NCBI Taxonomy" id="34458"/>
    <lineage>
        <taxon>Eukaryota</taxon>
        <taxon>Fungi</taxon>
        <taxon>Dikarya</taxon>
        <taxon>Basidiomycota</taxon>
        <taxon>Agaricomycotina</taxon>
        <taxon>Agaricomycetes</taxon>
        <taxon>Polyporales</taxon>
        <taxon>Polyporaceae</taxon>
        <taxon>Ganoderma</taxon>
    </lineage>
</organism>
<dbReference type="EMBL" id="LR725314">
    <property type="protein sequence ID" value="VWO96036.1"/>
    <property type="molecule type" value="Genomic_DNA"/>
</dbReference>
<gene>
    <name evidence="1" type="primary">B2IM27</name>
</gene>
<name>A0A5K1JVT3_9APHY</name>
<sequence>MVFEHLRAPAKVFNPGLGLNNSVFDSYKPLSSVMMVCHNWYIVALEKASLWTDVDYSRGLAFPLEMSRRAPLHLRIQISADSKGFLLGEVRLSAFRLRQLDLWACDKDSMAYATRLLGFNMPLLRCLRMSFEKYHGGDVISRTSSGNHPSLRGLVLNHFLWIPPESPGITLPTALTHLRISYFPDVSVAMLTRLLDATPALEVLELCQCDVLDLSEVPTHTTTLEHLTHLTLFCMRTAVAAIFMPALFLPRATSVGLSFEVNTDIDDSVLPQPPSWHRATRVHVDDSEEYESLSIELEDDTHRVALLLNYEAYEDRSAWPLPVPTASQLARVTSAHVCLDDSGWQLLRPFMARVPSLATLDVETRAEDAAGAGRMAEALRDALLQEDPVLCPGLAEVALLSTCNVHGLTEHLAPALRKRKRDARQVERLRTWIYVDEYSTSEPVTIGGDVGDALAEHVGTGKVEHEEGALWKRDEERWRRENEFWLVSEKWCD</sequence>
<protein>
    <submittedName>
        <fullName evidence="1">MATE efflux family protein DinF</fullName>
    </submittedName>
</protein>
<evidence type="ECO:0000313" key="1">
    <source>
        <dbReference type="EMBL" id="VWO96036.1"/>
    </source>
</evidence>